<comment type="similarity">
    <text evidence="3 10">Belongs to the ATPase gamma chain family.</text>
</comment>
<dbReference type="SUPFAM" id="SSF52943">
    <property type="entry name" value="ATP synthase (F1-ATPase), gamma subunit"/>
    <property type="match status" value="1"/>
</dbReference>
<dbReference type="FunFam" id="1.10.287.80:FF:000019">
    <property type="entry name" value="ATP synthase gamma chain"/>
    <property type="match status" value="1"/>
</dbReference>
<dbReference type="Gene3D" id="3.40.1380.10">
    <property type="match status" value="1"/>
</dbReference>
<comment type="function">
    <text evidence="1 10">Produces ATP from ADP in the presence of a proton gradient across the membrane. The gamma chain is believed to be important in regulating ATPase activity and the flow of protons through the CF(0) complex.</text>
</comment>
<dbReference type="GO" id="GO:0005524">
    <property type="term" value="F:ATP binding"/>
    <property type="evidence" value="ECO:0007669"/>
    <property type="project" value="UniProtKB-UniRule"/>
</dbReference>
<comment type="subcellular location">
    <subcellularLocation>
        <location evidence="10">Cell membrane</location>
        <topology evidence="10">Peripheral membrane protein</topology>
    </subcellularLocation>
    <subcellularLocation>
        <location evidence="2">Membrane</location>
        <topology evidence="2">Peripheral membrane protein</topology>
    </subcellularLocation>
</comment>
<keyword evidence="7 10" id="KW-0472">Membrane</keyword>
<evidence type="ECO:0000256" key="1">
    <source>
        <dbReference type="ARBA" id="ARBA00003456"/>
    </source>
</evidence>
<dbReference type="Proteomes" id="UP000295714">
    <property type="component" value="Unassembled WGS sequence"/>
</dbReference>
<accession>A0A4R1KT72</accession>
<evidence type="ECO:0000256" key="5">
    <source>
        <dbReference type="ARBA" id="ARBA00022781"/>
    </source>
</evidence>
<name>A0A4R1KT72_9FLAO</name>
<dbReference type="NCBIfam" id="TIGR01146">
    <property type="entry name" value="ATPsyn_F1gamma"/>
    <property type="match status" value="1"/>
</dbReference>
<dbReference type="CDD" id="cd12151">
    <property type="entry name" value="F1-ATPase_gamma"/>
    <property type="match status" value="1"/>
</dbReference>
<comment type="subunit">
    <text evidence="10">F-type ATPases have 2 components, CF(1) - the catalytic core - and CF(0) - the membrane proton channel. CF(1) has five subunits: alpha(3), beta(3), gamma(1), delta(1), epsilon(1). CF(0) has three main subunits: a, b and c.</text>
</comment>
<organism evidence="11 12">
    <name type="scientific">Winogradskyella wandonensis</name>
    <dbReference type="NCBI Taxonomy" id="1442586"/>
    <lineage>
        <taxon>Bacteria</taxon>
        <taxon>Pseudomonadati</taxon>
        <taxon>Bacteroidota</taxon>
        <taxon>Flavobacteriia</taxon>
        <taxon>Flavobacteriales</taxon>
        <taxon>Flavobacteriaceae</taxon>
        <taxon>Winogradskyella</taxon>
    </lineage>
</organism>
<gene>
    <name evidence="10" type="primary">atpG</name>
    <name evidence="11" type="ORF">DFQ05_1548</name>
</gene>
<dbReference type="InterPro" id="IPR035968">
    <property type="entry name" value="ATP_synth_F1_ATPase_gsu"/>
</dbReference>
<protein>
    <recommendedName>
        <fullName evidence="10">ATP synthase gamma chain</fullName>
    </recommendedName>
    <alternativeName>
        <fullName evidence="10">ATP synthase F1 sector gamma subunit</fullName>
    </alternativeName>
    <alternativeName>
        <fullName evidence="10">F-ATPase gamma subunit</fullName>
    </alternativeName>
</protein>
<dbReference type="InterPro" id="IPR023632">
    <property type="entry name" value="ATP_synth_F1_gsu_CS"/>
</dbReference>
<dbReference type="HAMAP" id="MF_00815">
    <property type="entry name" value="ATP_synth_gamma_bact"/>
    <property type="match status" value="1"/>
</dbReference>
<dbReference type="Pfam" id="PF00231">
    <property type="entry name" value="ATP-synt"/>
    <property type="match status" value="1"/>
</dbReference>
<dbReference type="GO" id="GO:0045259">
    <property type="term" value="C:proton-transporting ATP synthase complex"/>
    <property type="evidence" value="ECO:0007669"/>
    <property type="project" value="UniProtKB-KW"/>
</dbReference>
<dbReference type="InterPro" id="IPR000131">
    <property type="entry name" value="ATP_synth_F1_gsu"/>
</dbReference>
<evidence type="ECO:0000313" key="11">
    <source>
        <dbReference type="EMBL" id="TCK67767.1"/>
    </source>
</evidence>
<keyword evidence="5 10" id="KW-0375">Hydrogen ion transport</keyword>
<keyword evidence="10" id="KW-1003">Cell membrane</keyword>
<keyword evidence="9 10" id="KW-0066">ATP synthesis</keyword>
<evidence type="ECO:0000256" key="6">
    <source>
        <dbReference type="ARBA" id="ARBA00023065"/>
    </source>
</evidence>
<dbReference type="GO" id="GO:0042777">
    <property type="term" value="P:proton motive force-driven plasma membrane ATP synthesis"/>
    <property type="evidence" value="ECO:0007669"/>
    <property type="project" value="UniProtKB-UniRule"/>
</dbReference>
<dbReference type="EMBL" id="SMGI01000002">
    <property type="protein sequence ID" value="TCK67767.1"/>
    <property type="molecule type" value="Genomic_DNA"/>
</dbReference>
<evidence type="ECO:0000256" key="9">
    <source>
        <dbReference type="ARBA" id="ARBA00023310"/>
    </source>
</evidence>
<keyword evidence="8 10" id="KW-0139">CF(1)</keyword>
<evidence type="ECO:0000256" key="4">
    <source>
        <dbReference type="ARBA" id="ARBA00022448"/>
    </source>
</evidence>
<dbReference type="PRINTS" id="PR00126">
    <property type="entry name" value="ATPASEGAMMA"/>
</dbReference>
<reference evidence="11 12" key="1">
    <citation type="journal article" date="2015" name="Stand. Genomic Sci.">
        <title>Genomic Encyclopedia of Bacterial and Archaeal Type Strains, Phase III: the genomes of soil and plant-associated and newly described type strains.</title>
        <authorList>
            <person name="Whitman W.B."/>
            <person name="Woyke T."/>
            <person name="Klenk H.P."/>
            <person name="Zhou Y."/>
            <person name="Lilburn T.G."/>
            <person name="Beck B.J."/>
            <person name="De Vos P."/>
            <person name="Vandamme P."/>
            <person name="Eisen J.A."/>
            <person name="Garrity G."/>
            <person name="Hugenholtz P."/>
            <person name="Kyrpides N.C."/>
        </authorList>
    </citation>
    <scope>NUCLEOTIDE SEQUENCE [LARGE SCALE GENOMIC DNA]</scope>
    <source>
        <strain evidence="11 12">CECT 8445</strain>
    </source>
</reference>
<dbReference type="PANTHER" id="PTHR11693:SF22">
    <property type="entry name" value="ATP SYNTHASE SUBUNIT GAMMA, MITOCHONDRIAL"/>
    <property type="match status" value="1"/>
</dbReference>
<evidence type="ECO:0000256" key="7">
    <source>
        <dbReference type="ARBA" id="ARBA00023136"/>
    </source>
</evidence>
<sequence length="293" mass="32541">MERFGEAMANLKEIRNRISSVSSTMQITSAMKMVSAAKLKKAQDAITAMRPYSNKLTELLQGLSASLDADSGSKYSVQREVKNVLIVAITSNRGLCGAFNSNIIKQTNSLINDVYGDKNVSVLAIGKKANDAFQKQDRVIANKSEVFDDLTFENVAEIAEMLMEKFVEGEFDKIEIVYNHFKNAATQIVMTEQFLPIVPVEADENVNLDYIFEPSKEEIVETLIPKSLKTQLYKGIRDSFASEHGARMTAMHKATDNATELRDQLKLTYNKARQAAITNEILEIVGGAEALNN</sequence>
<dbReference type="PANTHER" id="PTHR11693">
    <property type="entry name" value="ATP SYNTHASE GAMMA CHAIN"/>
    <property type="match status" value="1"/>
</dbReference>
<evidence type="ECO:0000256" key="3">
    <source>
        <dbReference type="ARBA" id="ARBA00007681"/>
    </source>
</evidence>
<evidence type="ECO:0000256" key="8">
    <source>
        <dbReference type="ARBA" id="ARBA00023196"/>
    </source>
</evidence>
<dbReference type="GO" id="GO:0046933">
    <property type="term" value="F:proton-transporting ATP synthase activity, rotational mechanism"/>
    <property type="evidence" value="ECO:0007669"/>
    <property type="project" value="UniProtKB-UniRule"/>
</dbReference>
<keyword evidence="6 10" id="KW-0406">Ion transport</keyword>
<keyword evidence="4 10" id="KW-0813">Transport</keyword>
<evidence type="ECO:0000256" key="10">
    <source>
        <dbReference type="HAMAP-Rule" id="MF_00815"/>
    </source>
</evidence>
<comment type="caution">
    <text evidence="11">The sequence shown here is derived from an EMBL/GenBank/DDBJ whole genome shotgun (WGS) entry which is preliminary data.</text>
</comment>
<proteinExistence type="inferred from homology"/>
<keyword evidence="12" id="KW-1185">Reference proteome</keyword>
<dbReference type="Gene3D" id="1.10.287.80">
    <property type="entry name" value="ATP synthase, gamma subunit, helix hairpin domain"/>
    <property type="match status" value="1"/>
</dbReference>
<dbReference type="PROSITE" id="PS00153">
    <property type="entry name" value="ATPASE_GAMMA"/>
    <property type="match status" value="1"/>
</dbReference>
<evidence type="ECO:0000313" key="12">
    <source>
        <dbReference type="Proteomes" id="UP000295714"/>
    </source>
</evidence>
<dbReference type="AlphaFoldDB" id="A0A4R1KT72"/>
<dbReference type="GO" id="GO:0005886">
    <property type="term" value="C:plasma membrane"/>
    <property type="evidence" value="ECO:0007669"/>
    <property type="project" value="UniProtKB-SubCell"/>
</dbReference>
<evidence type="ECO:0000256" key="2">
    <source>
        <dbReference type="ARBA" id="ARBA00004170"/>
    </source>
</evidence>